<evidence type="ECO:0000256" key="2">
    <source>
        <dbReference type="ARBA" id="ARBA00022448"/>
    </source>
</evidence>
<name>A0A1J5QL45_9ZZZZ</name>
<feature type="transmembrane region" description="Helical" evidence="7">
    <location>
        <begin position="870"/>
        <end position="889"/>
    </location>
</feature>
<feature type="transmembrane region" description="Helical" evidence="7">
    <location>
        <begin position="332"/>
        <end position="355"/>
    </location>
</feature>
<evidence type="ECO:0000256" key="6">
    <source>
        <dbReference type="ARBA" id="ARBA00023136"/>
    </source>
</evidence>
<feature type="transmembrane region" description="Helical" evidence="7">
    <location>
        <begin position="927"/>
        <end position="947"/>
    </location>
</feature>
<keyword evidence="5 7" id="KW-1133">Transmembrane helix</keyword>
<sequence length="1042" mass="112462">MMLTAITRLALRQRVLSLVAMLALVIGGIFAWRSMPIDAFPDMAAPQVDIIMKVPGMTPKEVETRVVIPIEQSLLGIAHKKIVRSISKYGLADITVDFNGGTDVYWARQQVNEALQSVSSELPPTAHGGLAPITTPLSDLYMFTVEGDGYSIAQRRSTLEWVIRPILRTVPGVSDVNMLGGVVRAFVVEPEPAKLSAWGLSLSQLHAALMTNNSNDGAGRLDDGEEARIVRVEGAFTDTSDIRNTVIATVRGTPVRVGDVARVTVSRTARYGIVTTNGKGPAVEGIVEGLPGANSEQVIRGVKARLAELAPHLPPGMKIHMFYSRTDLINRAVGTVTEALLEAVVLVVLMLLVFLGNWRAAVVVAMTLPLSALATFVLMRWAGMSANLMSLGGLAIALGMLVDAAVVVVENLVSHMSHDPEHRPDPDPGSDISDRLSRVLHGVSEVSTPVLAGVLIIVIVFLPLLSLQGLSGKLFRPVAITIVFALASSLLIALTFVPVMASLMLKSMRHSDPWLVRKLSAGYRHVLDWAFTHSRTIIMLALVSLVGAAFAYTRVGKTFMPILDEGNVIVQLETLPSINLNTTAALDMQVEKALLKDVPEIKDIYARSGSDQLGLDPMGLNSTDTFLVFKPMKEWHRSKKQVLAAMRNVLDRFPGLAYSFTQPIQMRIADMLTGSRGDLVVKIFGPNLRQLSSLSQEIANVLRSVRGSDEVIAPRPEGVEYLTVKVNRLAAGRAGFDIQTLEQDLRAMIQGEQVGIVLEGVRRIPLVLRGEADIRQNPQTFSHMMIVGPNGTSWPLSRLAEVLPTQGPAKIAHEDGSRFAQVQANVSGRALVSFVDAAKRAVAEKVKLPEGVHLQWAGQFQNQQHTAARLGRVVPIALVLIFVLLMTTFGSMRQALLVFVNIPFALVGGILALWISGQYLSVPASVGFIALLGIAVLNGLVLVSHFNELLQRGLTLQQAARDGAMRRLRPVMMTATITALGLIPLLLATGPGSEIQKPLAIVVVGGLATSTVLTLVLLPLLFARFGLPPAARKLEANKMENV</sequence>
<dbReference type="SUPFAM" id="SSF82714">
    <property type="entry name" value="Multidrug efflux transporter AcrB TolC docking domain, DN and DC subdomains"/>
    <property type="match status" value="2"/>
</dbReference>
<dbReference type="Pfam" id="PF00873">
    <property type="entry name" value="ACR_tran"/>
    <property type="match status" value="1"/>
</dbReference>
<dbReference type="Gene3D" id="3.30.70.1440">
    <property type="entry name" value="Multidrug efflux transporter AcrB pore domain"/>
    <property type="match status" value="1"/>
</dbReference>
<comment type="subcellular location">
    <subcellularLocation>
        <location evidence="1">Cell membrane</location>
        <topology evidence="1">Multi-pass membrane protein</topology>
    </subcellularLocation>
</comment>
<evidence type="ECO:0000256" key="7">
    <source>
        <dbReference type="SAM" id="Phobius"/>
    </source>
</evidence>
<keyword evidence="6 7" id="KW-0472">Membrane</keyword>
<dbReference type="AlphaFoldDB" id="A0A1J5QL45"/>
<organism evidence="8">
    <name type="scientific">mine drainage metagenome</name>
    <dbReference type="NCBI Taxonomy" id="410659"/>
    <lineage>
        <taxon>unclassified sequences</taxon>
        <taxon>metagenomes</taxon>
        <taxon>ecological metagenomes</taxon>
    </lineage>
</organism>
<dbReference type="PANTHER" id="PTHR32063:SF68">
    <property type="entry name" value="PROBALE CATION EFFLUX SYSTEM PROTEIN"/>
    <property type="match status" value="1"/>
</dbReference>
<feature type="transmembrane region" description="Helical" evidence="7">
    <location>
        <begin position="968"/>
        <end position="987"/>
    </location>
</feature>
<evidence type="ECO:0000313" key="8">
    <source>
        <dbReference type="EMBL" id="OIQ84257.1"/>
    </source>
</evidence>
<reference evidence="8" key="1">
    <citation type="submission" date="2016-10" db="EMBL/GenBank/DDBJ databases">
        <title>Sequence of Gallionella enrichment culture.</title>
        <authorList>
            <person name="Poehlein A."/>
            <person name="Muehling M."/>
            <person name="Daniel R."/>
        </authorList>
    </citation>
    <scope>NUCLEOTIDE SEQUENCE</scope>
</reference>
<dbReference type="PRINTS" id="PR00702">
    <property type="entry name" value="ACRIFLAVINRP"/>
</dbReference>
<feature type="transmembrane region" description="Helical" evidence="7">
    <location>
        <begin position="896"/>
        <end position="915"/>
    </location>
</feature>
<accession>A0A1J5QL45</accession>
<dbReference type="Gene3D" id="1.20.1640.10">
    <property type="entry name" value="Multidrug efflux transporter AcrB transmembrane domain"/>
    <property type="match status" value="2"/>
</dbReference>
<dbReference type="GO" id="GO:0005886">
    <property type="term" value="C:plasma membrane"/>
    <property type="evidence" value="ECO:0007669"/>
    <property type="project" value="UniProtKB-SubCell"/>
</dbReference>
<dbReference type="GO" id="GO:0008324">
    <property type="term" value="F:monoatomic cation transmembrane transporter activity"/>
    <property type="evidence" value="ECO:0007669"/>
    <property type="project" value="InterPro"/>
</dbReference>
<dbReference type="Gene3D" id="3.30.2090.10">
    <property type="entry name" value="Multidrug efflux transporter AcrB TolC docking domain, DN and DC subdomains"/>
    <property type="match status" value="2"/>
</dbReference>
<dbReference type="InterPro" id="IPR001036">
    <property type="entry name" value="Acrflvin-R"/>
</dbReference>
<evidence type="ECO:0000256" key="5">
    <source>
        <dbReference type="ARBA" id="ARBA00022989"/>
    </source>
</evidence>
<keyword evidence="2" id="KW-0813">Transport</keyword>
<dbReference type="Gene3D" id="3.30.70.1430">
    <property type="entry name" value="Multidrug efflux transporter AcrB pore domain"/>
    <property type="match status" value="2"/>
</dbReference>
<dbReference type="Gene3D" id="3.30.70.1320">
    <property type="entry name" value="Multidrug efflux transporter AcrB pore domain like"/>
    <property type="match status" value="1"/>
</dbReference>
<feature type="transmembrane region" description="Helical" evidence="7">
    <location>
        <begin position="362"/>
        <end position="382"/>
    </location>
</feature>
<dbReference type="InterPro" id="IPR027463">
    <property type="entry name" value="AcrB_DN_DC_subdom"/>
</dbReference>
<dbReference type="SUPFAM" id="SSF82866">
    <property type="entry name" value="Multidrug efflux transporter AcrB transmembrane domain"/>
    <property type="match status" value="2"/>
</dbReference>
<dbReference type="NCBIfam" id="TIGR00914">
    <property type="entry name" value="2A0601"/>
    <property type="match status" value="1"/>
</dbReference>
<feature type="transmembrane region" description="Helical" evidence="7">
    <location>
        <begin position="999"/>
        <end position="1023"/>
    </location>
</feature>
<keyword evidence="3" id="KW-1003">Cell membrane</keyword>
<comment type="caution">
    <text evidence="8">The sequence shown here is derived from an EMBL/GenBank/DDBJ whole genome shotgun (WGS) entry which is preliminary data.</text>
</comment>
<evidence type="ECO:0000256" key="4">
    <source>
        <dbReference type="ARBA" id="ARBA00022692"/>
    </source>
</evidence>
<feature type="transmembrane region" description="Helical" evidence="7">
    <location>
        <begin position="446"/>
        <end position="466"/>
    </location>
</feature>
<feature type="transmembrane region" description="Helical" evidence="7">
    <location>
        <begin position="526"/>
        <end position="552"/>
    </location>
</feature>
<gene>
    <name evidence="8" type="primary">czcA_40</name>
    <name evidence="8" type="ORF">GALL_339290</name>
</gene>
<dbReference type="SUPFAM" id="SSF82693">
    <property type="entry name" value="Multidrug efflux transporter AcrB pore domain, PN1, PN2, PC1 and PC2 subdomains"/>
    <property type="match status" value="3"/>
</dbReference>
<dbReference type="InterPro" id="IPR004763">
    <property type="entry name" value="CusA-like"/>
</dbReference>
<proteinExistence type="predicted"/>
<protein>
    <submittedName>
        <fullName evidence="8">Cobalt-zinc-cadmium resistance protein CzcA</fullName>
    </submittedName>
</protein>
<feature type="transmembrane region" description="Helical" evidence="7">
    <location>
        <begin position="478"/>
        <end position="505"/>
    </location>
</feature>
<dbReference type="EMBL" id="MLJW01000632">
    <property type="protein sequence ID" value="OIQ84257.1"/>
    <property type="molecule type" value="Genomic_DNA"/>
</dbReference>
<evidence type="ECO:0000256" key="3">
    <source>
        <dbReference type="ARBA" id="ARBA00022475"/>
    </source>
</evidence>
<evidence type="ECO:0000256" key="1">
    <source>
        <dbReference type="ARBA" id="ARBA00004651"/>
    </source>
</evidence>
<dbReference type="PANTHER" id="PTHR32063">
    <property type="match status" value="1"/>
</dbReference>
<dbReference type="GO" id="GO:0042910">
    <property type="term" value="F:xenobiotic transmembrane transporter activity"/>
    <property type="evidence" value="ECO:0007669"/>
    <property type="project" value="TreeGrafter"/>
</dbReference>
<keyword evidence="4 7" id="KW-0812">Transmembrane</keyword>
<feature type="transmembrane region" description="Helical" evidence="7">
    <location>
        <begin position="388"/>
        <end position="413"/>
    </location>
</feature>